<protein>
    <submittedName>
        <fullName evidence="3">Uncharacterized protein</fullName>
    </submittedName>
</protein>
<keyword evidence="4" id="KW-1185">Reference proteome</keyword>
<organism evidence="3 4">
    <name type="scientific">Penicillium hetheringtonii</name>
    <dbReference type="NCBI Taxonomy" id="911720"/>
    <lineage>
        <taxon>Eukaryota</taxon>
        <taxon>Fungi</taxon>
        <taxon>Dikarya</taxon>
        <taxon>Ascomycota</taxon>
        <taxon>Pezizomycotina</taxon>
        <taxon>Eurotiomycetes</taxon>
        <taxon>Eurotiomycetidae</taxon>
        <taxon>Eurotiales</taxon>
        <taxon>Aspergillaceae</taxon>
        <taxon>Penicillium</taxon>
    </lineage>
</organism>
<feature type="region of interest" description="Disordered" evidence="1">
    <location>
        <begin position="95"/>
        <end position="118"/>
    </location>
</feature>
<keyword evidence="2" id="KW-1133">Transmembrane helix</keyword>
<proteinExistence type="predicted"/>
<reference evidence="3 4" key="1">
    <citation type="journal article" date="2023" name="IMA Fungus">
        <title>Comparative genomic study of the Penicillium genus elucidates a diverse pangenome and 15 lateral gene transfer events.</title>
        <authorList>
            <person name="Petersen C."/>
            <person name="Sorensen T."/>
            <person name="Nielsen M.R."/>
            <person name="Sondergaard T.E."/>
            <person name="Sorensen J.L."/>
            <person name="Fitzpatrick D.A."/>
            <person name="Frisvad J.C."/>
            <person name="Nielsen K.L."/>
        </authorList>
    </citation>
    <scope>NUCLEOTIDE SEQUENCE [LARGE SCALE GENOMIC DNA]</scope>
    <source>
        <strain evidence="3 4">IBT 29057</strain>
    </source>
</reference>
<sequence>MGVVCDDPGITDANFKLNLIFEEWLEDTRCTNEQNCLCFLNDAAFFQKFVCSISQNDCPVGIDTVNQDFRNWCSSIREYANKNAFLPLPSTCAPSGPDTNVRRSWSDDETDNQYSSRSGDGGLNISVGALVGIIVAALVVFLTVALCISGSKRGRRNRRATSTYRLYPASRLNAVQTRNTFPRRPPAAVVRASSPRPPPPYTAKEEAAPQYEMTTGGPNNNAVTIQPNT</sequence>
<evidence type="ECO:0000313" key="4">
    <source>
        <dbReference type="Proteomes" id="UP001216150"/>
    </source>
</evidence>
<keyword evidence="2" id="KW-0812">Transmembrane</keyword>
<feature type="compositionally biased region" description="Polar residues" evidence="1">
    <location>
        <begin position="212"/>
        <end position="229"/>
    </location>
</feature>
<dbReference type="AlphaFoldDB" id="A0AAD6DCQ9"/>
<comment type="caution">
    <text evidence="3">The sequence shown here is derived from an EMBL/GenBank/DDBJ whole genome shotgun (WGS) entry which is preliminary data.</text>
</comment>
<name>A0AAD6DCQ9_9EURO</name>
<feature type="region of interest" description="Disordered" evidence="1">
    <location>
        <begin position="179"/>
        <end position="229"/>
    </location>
</feature>
<evidence type="ECO:0000313" key="3">
    <source>
        <dbReference type="EMBL" id="KAJ5572538.1"/>
    </source>
</evidence>
<feature type="transmembrane region" description="Helical" evidence="2">
    <location>
        <begin position="125"/>
        <end position="149"/>
    </location>
</feature>
<accession>A0AAD6DCQ9</accession>
<evidence type="ECO:0000256" key="2">
    <source>
        <dbReference type="SAM" id="Phobius"/>
    </source>
</evidence>
<evidence type="ECO:0000256" key="1">
    <source>
        <dbReference type="SAM" id="MobiDB-lite"/>
    </source>
</evidence>
<keyword evidence="2" id="KW-0472">Membrane</keyword>
<gene>
    <name evidence="3" type="ORF">N7450_009522</name>
</gene>
<dbReference type="Proteomes" id="UP001216150">
    <property type="component" value="Unassembled WGS sequence"/>
</dbReference>
<dbReference type="EMBL" id="JAQJAC010000009">
    <property type="protein sequence ID" value="KAJ5572538.1"/>
    <property type="molecule type" value="Genomic_DNA"/>
</dbReference>